<feature type="region of interest" description="Disordered" evidence="1">
    <location>
        <begin position="55"/>
        <end position="90"/>
    </location>
</feature>
<sequence length="90" mass="9872">MSGAEGFDYRTRTNGEVAIFHHGKMAKMMRDQEAQDFLAAIKDGDRQEVMSRFVGNDGQMSRPGVQATASTGLHGNGEAHAVKDFRRKTG</sequence>
<dbReference type="AlphaFoldDB" id="A0A919UFV8"/>
<name>A0A919UFV8_9MICO</name>
<accession>A0A919UFV8</accession>
<evidence type="ECO:0000313" key="3">
    <source>
        <dbReference type="Proteomes" id="UP000652354"/>
    </source>
</evidence>
<proteinExistence type="predicted"/>
<dbReference type="Proteomes" id="UP000652354">
    <property type="component" value="Unassembled WGS sequence"/>
</dbReference>
<dbReference type="RefSeq" id="WP_203653268.1">
    <property type="nucleotide sequence ID" value="NZ_BONR01000001.1"/>
</dbReference>
<gene>
    <name evidence="2" type="ORF">Dac01nite_05960</name>
</gene>
<reference evidence="2" key="1">
    <citation type="submission" date="2021-01" db="EMBL/GenBank/DDBJ databases">
        <title>Whole genome shotgun sequence of Demequina activiva NBRC 110675.</title>
        <authorList>
            <person name="Komaki H."/>
            <person name="Tamura T."/>
        </authorList>
    </citation>
    <scope>NUCLEOTIDE SEQUENCE</scope>
    <source>
        <strain evidence="2">NBRC 110675</strain>
    </source>
</reference>
<keyword evidence="3" id="KW-1185">Reference proteome</keyword>
<dbReference type="EMBL" id="BONR01000001">
    <property type="protein sequence ID" value="GIG53844.1"/>
    <property type="molecule type" value="Genomic_DNA"/>
</dbReference>
<protein>
    <submittedName>
        <fullName evidence="2">Uncharacterized protein</fullName>
    </submittedName>
</protein>
<organism evidence="2 3">
    <name type="scientific">Demequina activiva</name>
    <dbReference type="NCBI Taxonomy" id="1582364"/>
    <lineage>
        <taxon>Bacteria</taxon>
        <taxon>Bacillati</taxon>
        <taxon>Actinomycetota</taxon>
        <taxon>Actinomycetes</taxon>
        <taxon>Micrococcales</taxon>
        <taxon>Demequinaceae</taxon>
        <taxon>Demequina</taxon>
    </lineage>
</organism>
<evidence type="ECO:0000313" key="2">
    <source>
        <dbReference type="EMBL" id="GIG53844.1"/>
    </source>
</evidence>
<evidence type="ECO:0000256" key="1">
    <source>
        <dbReference type="SAM" id="MobiDB-lite"/>
    </source>
</evidence>
<comment type="caution">
    <text evidence="2">The sequence shown here is derived from an EMBL/GenBank/DDBJ whole genome shotgun (WGS) entry which is preliminary data.</text>
</comment>